<dbReference type="InterPro" id="IPR000838">
    <property type="entry name" value="RNA_pol_sigma70_ECF_CS"/>
</dbReference>
<dbReference type="NCBIfam" id="TIGR02937">
    <property type="entry name" value="sigma70-ECF"/>
    <property type="match status" value="1"/>
</dbReference>
<keyword evidence="4 6" id="KW-0238">DNA-binding</keyword>
<dbReference type="EMBL" id="AP027452">
    <property type="protein sequence ID" value="BDY26388.1"/>
    <property type="molecule type" value="Genomic_DNA"/>
</dbReference>
<evidence type="ECO:0000313" key="9">
    <source>
        <dbReference type="EMBL" id="BDY26388.1"/>
    </source>
</evidence>
<dbReference type="InterPro" id="IPR007627">
    <property type="entry name" value="RNA_pol_sigma70_r2"/>
</dbReference>
<dbReference type="SUPFAM" id="SSF88659">
    <property type="entry name" value="Sigma3 and sigma4 domains of RNA polymerase sigma factors"/>
    <property type="match status" value="1"/>
</dbReference>
<accession>A0AAI8TKH6</accession>
<dbReference type="AlphaFoldDB" id="A0AAI8TKH6"/>
<dbReference type="PANTHER" id="PTHR43133:SF52">
    <property type="entry name" value="ECF RNA POLYMERASE SIGMA FACTOR SIGL"/>
    <property type="match status" value="1"/>
</dbReference>
<dbReference type="NCBIfam" id="NF007227">
    <property type="entry name" value="PRK09645.1"/>
    <property type="match status" value="1"/>
</dbReference>
<organism evidence="9 10">
    <name type="scientific">Mycolicibacterium mageritense</name>
    <name type="common">Mycobacterium mageritense</name>
    <dbReference type="NCBI Taxonomy" id="53462"/>
    <lineage>
        <taxon>Bacteria</taxon>
        <taxon>Bacillati</taxon>
        <taxon>Actinomycetota</taxon>
        <taxon>Actinomycetes</taxon>
        <taxon>Mycobacteriales</taxon>
        <taxon>Mycobacteriaceae</taxon>
        <taxon>Mycolicibacterium</taxon>
    </lineage>
</organism>
<dbReference type="InterPro" id="IPR013325">
    <property type="entry name" value="RNA_pol_sigma_r2"/>
</dbReference>
<dbReference type="RefSeq" id="WP_073915895.1">
    <property type="nucleotide sequence ID" value="NZ_AP027452.1"/>
</dbReference>
<dbReference type="InterPro" id="IPR036388">
    <property type="entry name" value="WH-like_DNA-bd_sf"/>
</dbReference>
<evidence type="ECO:0000256" key="2">
    <source>
        <dbReference type="ARBA" id="ARBA00023015"/>
    </source>
</evidence>
<dbReference type="CDD" id="cd06171">
    <property type="entry name" value="Sigma70_r4"/>
    <property type="match status" value="1"/>
</dbReference>
<dbReference type="InterPro" id="IPR014284">
    <property type="entry name" value="RNA_pol_sigma-70_dom"/>
</dbReference>
<dbReference type="SUPFAM" id="SSF88946">
    <property type="entry name" value="Sigma2 domain of RNA polymerase sigma factors"/>
    <property type="match status" value="1"/>
</dbReference>
<dbReference type="Proteomes" id="UP001241092">
    <property type="component" value="Chromosome"/>
</dbReference>
<evidence type="ECO:0000256" key="5">
    <source>
        <dbReference type="ARBA" id="ARBA00023163"/>
    </source>
</evidence>
<evidence type="ECO:0000259" key="8">
    <source>
        <dbReference type="Pfam" id="PF04545"/>
    </source>
</evidence>
<dbReference type="InterPro" id="IPR039425">
    <property type="entry name" value="RNA_pol_sigma-70-like"/>
</dbReference>
<evidence type="ECO:0000256" key="1">
    <source>
        <dbReference type="ARBA" id="ARBA00010641"/>
    </source>
</evidence>
<dbReference type="GO" id="GO:0006352">
    <property type="term" value="P:DNA-templated transcription initiation"/>
    <property type="evidence" value="ECO:0007669"/>
    <property type="project" value="InterPro"/>
</dbReference>
<dbReference type="PANTHER" id="PTHR43133">
    <property type="entry name" value="RNA POLYMERASE ECF-TYPE SIGMA FACTO"/>
    <property type="match status" value="1"/>
</dbReference>
<evidence type="ECO:0000256" key="6">
    <source>
        <dbReference type="RuleBase" id="RU000716"/>
    </source>
</evidence>
<keyword evidence="5 6" id="KW-0804">Transcription</keyword>
<name>A0AAI8TKH6_MYCME</name>
<feature type="domain" description="RNA polymerase sigma-70 region 4" evidence="8">
    <location>
        <begin position="114"/>
        <end position="162"/>
    </location>
</feature>
<evidence type="ECO:0000313" key="10">
    <source>
        <dbReference type="Proteomes" id="UP001241092"/>
    </source>
</evidence>
<dbReference type="GO" id="GO:0003677">
    <property type="term" value="F:DNA binding"/>
    <property type="evidence" value="ECO:0007669"/>
    <property type="project" value="UniProtKB-KW"/>
</dbReference>
<feature type="domain" description="RNA polymerase sigma-70 region 2" evidence="7">
    <location>
        <begin position="14"/>
        <end position="80"/>
    </location>
</feature>
<dbReference type="InterPro" id="IPR013324">
    <property type="entry name" value="RNA_pol_sigma_r3/r4-like"/>
</dbReference>
<dbReference type="Pfam" id="PF04542">
    <property type="entry name" value="Sigma70_r2"/>
    <property type="match status" value="1"/>
</dbReference>
<dbReference type="InterPro" id="IPR007630">
    <property type="entry name" value="RNA_pol_sigma70_r4"/>
</dbReference>
<dbReference type="GO" id="GO:0016987">
    <property type="term" value="F:sigma factor activity"/>
    <property type="evidence" value="ECO:0007669"/>
    <property type="project" value="UniProtKB-KW"/>
</dbReference>
<keyword evidence="3 6" id="KW-0731">Sigma factor</keyword>
<dbReference type="Gene3D" id="1.10.10.10">
    <property type="entry name" value="Winged helix-like DNA-binding domain superfamily/Winged helix DNA-binding domain"/>
    <property type="match status" value="1"/>
</dbReference>
<proteinExistence type="inferred from homology"/>
<dbReference type="Pfam" id="PF04545">
    <property type="entry name" value="Sigma70_r4"/>
    <property type="match status" value="1"/>
</dbReference>
<comment type="similarity">
    <text evidence="1 6">Belongs to the sigma-70 factor family. ECF subfamily.</text>
</comment>
<evidence type="ECO:0000259" key="7">
    <source>
        <dbReference type="Pfam" id="PF04542"/>
    </source>
</evidence>
<reference evidence="9" key="1">
    <citation type="submission" date="2023-03" db="EMBL/GenBank/DDBJ databases">
        <title>Draft genome sequence of a Mycolicibacterium mageritense strain H4_3_1 isolated from a hybrid biological-inorganic system reactor.</title>
        <authorList>
            <person name="Feng X."/>
            <person name="Kazama D."/>
            <person name="Sato K."/>
            <person name="Kobayashi H."/>
        </authorList>
    </citation>
    <scope>NUCLEOTIDE SEQUENCE</scope>
    <source>
        <strain evidence="9">H4_3_1</strain>
    </source>
</reference>
<gene>
    <name evidence="9" type="primary">sigL_1</name>
    <name evidence="9" type="ORF">hbim_00299</name>
</gene>
<evidence type="ECO:0000256" key="3">
    <source>
        <dbReference type="ARBA" id="ARBA00023082"/>
    </source>
</evidence>
<evidence type="ECO:0000256" key="4">
    <source>
        <dbReference type="ARBA" id="ARBA00023125"/>
    </source>
</evidence>
<dbReference type="Gene3D" id="1.10.1740.10">
    <property type="match status" value="1"/>
</dbReference>
<keyword evidence="2 6" id="KW-0805">Transcription regulation</keyword>
<dbReference type="PROSITE" id="PS01063">
    <property type="entry name" value="SIGMA70_ECF"/>
    <property type="match status" value="1"/>
</dbReference>
<protein>
    <recommendedName>
        <fullName evidence="6">RNA polymerase sigma factor</fullName>
    </recommendedName>
</protein>
<sequence length="174" mass="20198">MLTVEQPTEQMLELYANHVEPLRRYAFRLTSNRTRAEDVVQETLLRAWRHLQCTNGELPVRSWLFTVARNIVIDASRSAKFRYEVCYPDASEVLDRMCPDEVNSALDRMVVAEAMAQLPQTHRAVLSRAFYLGWTVRQIAEDLDVAEGTVKSRLHYALRRLRLVLSEMGYANRL</sequence>